<proteinExistence type="predicted"/>
<name>A0A8X6SNL0_TRICX</name>
<evidence type="ECO:0000313" key="3">
    <source>
        <dbReference type="Proteomes" id="UP000887159"/>
    </source>
</evidence>
<comment type="caution">
    <text evidence="2">The sequence shown here is derived from an EMBL/GenBank/DDBJ whole genome shotgun (WGS) entry which is preliminary data.</text>
</comment>
<feature type="signal peptide" evidence="1">
    <location>
        <begin position="1"/>
        <end position="21"/>
    </location>
</feature>
<dbReference type="Proteomes" id="UP000887159">
    <property type="component" value="Unassembled WGS sequence"/>
</dbReference>
<feature type="chain" id="PRO_5036444832" evidence="1">
    <location>
        <begin position="22"/>
        <end position="125"/>
    </location>
</feature>
<sequence length="125" mass="14093">MMGGVALCLMLCCGVLQMAAGYIPRNNQLHFLAFVEGLDAAEENTVLQKVGVLQWLHSISSRKSIICSMISICMLSYRLGNAYMSSLRDYEEYATTYMDRHARDYYGSGAEDEVTLRDNEKAFQK</sequence>
<dbReference type="EMBL" id="BMAU01021330">
    <property type="protein sequence ID" value="GFY14610.1"/>
    <property type="molecule type" value="Genomic_DNA"/>
</dbReference>
<organism evidence="2 3">
    <name type="scientific">Trichonephila clavipes</name>
    <name type="common">Golden silk orbweaver</name>
    <name type="synonym">Nephila clavipes</name>
    <dbReference type="NCBI Taxonomy" id="2585209"/>
    <lineage>
        <taxon>Eukaryota</taxon>
        <taxon>Metazoa</taxon>
        <taxon>Ecdysozoa</taxon>
        <taxon>Arthropoda</taxon>
        <taxon>Chelicerata</taxon>
        <taxon>Arachnida</taxon>
        <taxon>Araneae</taxon>
        <taxon>Araneomorphae</taxon>
        <taxon>Entelegynae</taxon>
        <taxon>Araneoidea</taxon>
        <taxon>Nephilidae</taxon>
        <taxon>Trichonephila</taxon>
    </lineage>
</organism>
<reference evidence="2" key="1">
    <citation type="submission" date="2020-08" db="EMBL/GenBank/DDBJ databases">
        <title>Multicomponent nature underlies the extraordinary mechanical properties of spider dragline silk.</title>
        <authorList>
            <person name="Kono N."/>
            <person name="Nakamura H."/>
            <person name="Mori M."/>
            <person name="Yoshida Y."/>
            <person name="Ohtoshi R."/>
            <person name="Malay A.D."/>
            <person name="Moran D.A.P."/>
            <person name="Tomita M."/>
            <person name="Numata K."/>
            <person name="Arakawa K."/>
        </authorList>
    </citation>
    <scope>NUCLEOTIDE SEQUENCE</scope>
</reference>
<dbReference type="InterPro" id="IPR013785">
    <property type="entry name" value="Aldolase_TIM"/>
</dbReference>
<keyword evidence="3" id="KW-1185">Reference proteome</keyword>
<dbReference type="Gene3D" id="3.20.20.70">
    <property type="entry name" value="Aldolase class I"/>
    <property type="match status" value="1"/>
</dbReference>
<evidence type="ECO:0000313" key="2">
    <source>
        <dbReference type="EMBL" id="GFY14610.1"/>
    </source>
</evidence>
<protein>
    <submittedName>
        <fullName evidence="2">Hydroxyacid oxidase 1</fullName>
    </submittedName>
</protein>
<keyword evidence="1" id="KW-0732">Signal</keyword>
<accession>A0A8X6SNL0</accession>
<dbReference type="AlphaFoldDB" id="A0A8X6SNL0"/>
<gene>
    <name evidence="2" type="primary">HAO1_3</name>
    <name evidence="2" type="ORF">TNCV_4828131</name>
</gene>
<evidence type="ECO:0000256" key="1">
    <source>
        <dbReference type="SAM" id="SignalP"/>
    </source>
</evidence>